<dbReference type="EMBL" id="CM017325">
    <property type="protein sequence ID" value="KAE8057196.1"/>
    <property type="molecule type" value="Genomic_DNA"/>
</dbReference>
<feature type="compositionally biased region" description="Low complexity" evidence="1">
    <location>
        <begin position="1"/>
        <end position="12"/>
    </location>
</feature>
<protein>
    <submittedName>
        <fullName evidence="2">Uncharacterized protein</fullName>
    </submittedName>
</protein>
<dbReference type="AlphaFoldDB" id="A0A5N6R8G1"/>
<accession>A0A5N6R8G1</accession>
<feature type="region of interest" description="Disordered" evidence="1">
    <location>
        <begin position="1"/>
        <end position="24"/>
    </location>
</feature>
<sequence>MAVTASSSLLPLSPSPSPPATSILFDPLENQVQRGEELYQVQQEILQEDYGNWNPAPNSGDYDAAPIPH</sequence>
<proteinExistence type="predicted"/>
<gene>
    <name evidence="2" type="ORF">FH972_013904</name>
</gene>
<organism evidence="2 3">
    <name type="scientific">Carpinus fangiana</name>
    <dbReference type="NCBI Taxonomy" id="176857"/>
    <lineage>
        <taxon>Eukaryota</taxon>
        <taxon>Viridiplantae</taxon>
        <taxon>Streptophyta</taxon>
        <taxon>Embryophyta</taxon>
        <taxon>Tracheophyta</taxon>
        <taxon>Spermatophyta</taxon>
        <taxon>Magnoliopsida</taxon>
        <taxon>eudicotyledons</taxon>
        <taxon>Gunneridae</taxon>
        <taxon>Pentapetalae</taxon>
        <taxon>rosids</taxon>
        <taxon>fabids</taxon>
        <taxon>Fagales</taxon>
        <taxon>Betulaceae</taxon>
        <taxon>Carpinus</taxon>
    </lineage>
</organism>
<evidence type="ECO:0000313" key="3">
    <source>
        <dbReference type="Proteomes" id="UP000327013"/>
    </source>
</evidence>
<dbReference type="OrthoDB" id="1737929at2759"/>
<feature type="region of interest" description="Disordered" evidence="1">
    <location>
        <begin position="49"/>
        <end position="69"/>
    </location>
</feature>
<reference evidence="2 3" key="1">
    <citation type="submission" date="2019-06" db="EMBL/GenBank/DDBJ databases">
        <title>A chromosomal-level reference genome of Carpinus fangiana (Coryloideae, Betulaceae).</title>
        <authorList>
            <person name="Yang X."/>
            <person name="Wang Z."/>
            <person name="Zhang L."/>
            <person name="Hao G."/>
            <person name="Liu J."/>
            <person name="Yang Y."/>
        </authorList>
    </citation>
    <scope>NUCLEOTIDE SEQUENCE [LARGE SCALE GENOMIC DNA]</scope>
    <source>
        <strain evidence="2">Cfa_2016G</strain>
        <tissue evidence="2">Leaf</tissue>
    </source>
</reference>
<evidence type="ECO:0000256" key="1">
    <source>
        <dbReference type="SAM" id="MobiDB-lite"/>
    </source>
</evidence>
<dbReference type="Proteomes" id="UP000327013">
    <property type="component" value="Chromosome 5"/>
</dbReference>
<keyword evidence="3" id="KW-1185">Reference proteome</keyword>
<name>A0A5N6R8G1_9ROSI</name>
<evidence type="ECO:0000313" key="2">
    <source>
        <dbReference type="EMBL" id="KAE8057196.1"/>
    </source>
</evidence>